<gene>
    <name evidence="1" type="ORF">AUK18_01400</name>
</gene>
<sequence>MTSISAIKAIRVINQSRLQFVTPTAISQLFDLTKKNTVYKLLQRLEKYQLIHRLNHGQYLVANSSVTDFAIANSLVTPSYVSFESALSFYGILAQFPYPITSATTKKSVVIDALDKEFQFTRLSDRFFFGYQSINHQLIASPEKALIDGLYLMSKGLRRLDLDGLDLTSINKNHLKQLALKISFRPFSKLFLKLHL</sequence>
<proteinExistence type="predicted"/>
<dbReference type="AlphaFoldDB" id="A0A1J5AYT1"/>
<reference evidence="1 2" key="1">
    <citation type="journal article" date="2016" name="Environ. Microbiol.">
        <title>Genomic resolution of a cold subsurface aquifer community provides metabolic insights for novel microbes adapted to high CO concentrations.</title>
        <authorList>
            <person name="Probst A.J."/>
            <person name="Castelle C.J."/>
            <person name="Singh A."/>
            <person name="Brown C.T."/>
            <person name="Anantharaman K."/>
            <person name="Sharon I."/>
            <person name="Hug L.A."/>
            <person name="Burstein D."/>
            <person name="Emerson J.B."/>
            <person name="Thomas B.C."/>
            <person name="Banfield J.F."/>
        </authorList>
    </citation>
    <scope>NUCLEOTIDE SEQUENCE [LARGE SCALE GENOMIC DNA]</scope>
    <source>
        <strain evidence="1">CG2_30_44_31</strain>
    </source>
</reference>
<accession>A0A1J5AYT1</accession>
<dbReference type="Proteomes" id="UP000183605">
    <property type="component" value="Unassembled WGS sequence"/>
</dbReference>
<protein>
    <recommendedName>
        <fullName evidence="3">AbiEi antitoxin C-terminal domain-containing protein</fullName>
    </recommendedName>
</protein>
<evidence type="ECO:0008006" key="3">
    <source>
        <dbReference type="Google" id="ProtNLM"/>
    </source>
</evidence>
<name>A0A1J5AYT1_9BACT</name>
<dbReference type="EMBL" id="MNXQ01000027">
    <property type="protein sequence ID" value="OIP03697.1"/>
    <property type="molecule type" value="Genomic_DNA"/>
</dbReference>
<comment type="caution">
    <text evidence="1">The sequence shown here is derived from an EMBL/GenBank/DDBJ whole genome shotgun (WGS) entry which is preliminary data.</text>
</comment>
<evidence type="ECO:0000313" key="1">
    <source>
        <dbReference type="EMBL" id="OIP03697.1"/>
    </source>
</evidence>
<organism evidence="1 2">
    <name type="scientific">Candidatus Beckwithbacteria bacterium CG2_30_44_31</name>
    <dbReference type="NCBI Taxonomy" id="1805035"/>
    <lineage>
        <taxon>Bacteria</taxon>
        <taxon>Candidatus Beckwithiibacteriota</taxon>
    </lineage>
</organism>
<evidence type="ECO:0000313" key="2">
    <source>
        <dbReference type="Proteomes" id="UP000183605"/>
    </source>
</evidence>